<dbReference type="PANTHER" id="PTHR43395">
    <property type="entry name" value="SENSOR HISTIDINE KINASE CHEA"/>
    <property type="match status" value="1"/>
</dbReference>
<evidence type="ECO:0000256" key="5">
    <source>
        <dbReference type="ARBA" id="ARBA00022679"/>
    </source>
</evidence>
<keyword evidence="17" id="KW-1185">Reference proteome</keyword>
<dbReference type="EC" id="2.7.13.3" evidence="2"/>
<dbReference type="InterPro" id="IPR008207">
    <property type="entry name" value="Sig_transdc_His_kin_Hpt_dom"/>
</dbReference>
<dbReference type="PROSITE" id="PS50110">
    <property type="entry name" value="RESPONSE_REGULATORY"/>
    <property type="match status" value="1"/>
</dbReference>
<dbReference type="PROSITE" id="PS50851">
    <property type="entry name" value="CHEW"/>
    <property type="match status" value="1"/>
</dbReference>
<name>A0A0N1F4G9_9HYPH</name>
<gene>
    <name evidence="16" type="ORF">AE618_14460</name>
</gene>
<dbReference type="GO" id="GO:0005737">
    <property type="term" value="C:cytoplasm"/>
    <property type="evidence" value="ECO:0007669"/>
    <property type="project" value="InterPro"/>
</dbReference>
<dbReference type="Pfam" id="PF02518">
    <property type="entry name" value="HATPase_c"/>
    <property type="match status" value="1"/>
</dbReference>
<dbReference type="Gene3D" id="2.30.30.40">
    <property type="entry name" value="SH3 Domains"/>
    <property type="match status" value="1"/>
</dbReference>
<evidence type="ECO:0000256" key="8">
    <source>
        <dbReference type="ARBA" id="ARBA00035100"/>
    </source>
</evidence>
<dbReference type="InterPro" id="IPR036641">
    <property type="entry name" value="HPT_dom_sf"/>
</dbReference>
<dbReference type="PROSITE" id="PS50109">
    <property type="entry name" value="HIS_KIN"/>
    <property type="match status" value="1"/>
</dbReference>
<dbReference type="InterPro" id="IPR036097">
    <property type="entry name" value="HisK_dim/P_sf"/>
</dbReference>
<evidence type="ECO:0000259" key="13">
    <source>
        <dbReference type="PROSITE" id="PS50110"/>
    </source>
</evidence>
<dbReference type="InterPro" id="IPR051315">
    <property type="entry name" value="Bact_Chemotaxis_CheA"/>
</dbReference>
<dbReference type="InterPro" id="IPR011006">
    <property type="entry name" value="CheY-like_superfamily"/>
</dbReference>
<dbReference type="Gene3D" id="1.20.120.160">
    <property type="entry name" value="HPT domain"/>
    <property type="match status" value="1"/>
</dbReference>
<evidence type="ECO:0000256" key="4">
    <source>
        <dbReference type="ARBA" id="ARBA00022553"/>
    </source>
</evidence>
<dbReference type="SMART" id="SM01231">
    <property type="entry name" value="H-kinase_dim"/>
    <property type="match status" value="1"/>
</dbReference>
<dbReference type="Pfam" id="PF01627">
    <property type="entry name" value="Hpt"/>
    <property type="match status" value="1"/>
</dbReference>
<accession>A0A0N1F4G9</accession>
<dbReference type="Gene3D" id="3.30.565.10">
    <property type="entry name" value="Histidine kinase-like ATPase, C-terminal domain"/>
    <property type="match status" value="1"/>
</dbReference>
<dbReference type="EMBL" id="LGSZ01000045">
    <property type="protein sequence ID" value="KPH80213.1"/>
    <property type="molecule type" value="Genomic_DNA"/>
</dbReference>
<dbReference type="InterPro" id="IPR037006">
    <property type="entry name" value="CheA-like_homodim_sf"/>
</dbReference>
<dbReference type="GO" id="GO:0006935">
    <property type="term" value="P:chemotaxis"/>
    <property type="evidence" value="ECO:0007669"/>
    <property type="project" value="InterPro"/>
</dbReference>
<evidence type="ECO:0000256" key="6">
    <source>
        <dbReference type="ARBA" id="ARBA00022777"/>
    </source>
</evidence>
<evidence type="ECO:0000313" key="16">
    <source>
        <dbReference type="EMBL" id="KPH80213.1"/>
    </source>
</evidence>
<evidence type="ECO:0000256" key="11">
    <source>
        <dbReference type="SAM" id="MobiDB-lite"/>
    </source>
</evidence>
<protein>
    <recommendedName>
        <fullName evidence="3">Chemotaxis protein CheA</fullName>
        <ecNumber evidence="2">2.7.13.3</ecNumber>
    </recommendedName>
</protein>
<dbReference type="CDD" id="cd00731">
    <property type="entry name" value="CheA_reg"/>
    <property type="match status" value="1"/>
</dbReference>
<feature type="domain" description="Response regulatory" evidence="13">
    <location>
        <begin position="757"/>
        <end position="873"/>
    </location>
</feature>
<evidence type="ECO:0000256" key="10">
    <source>
        <dbReference type="PROSITE-ProRule" id="PRU00169"/>
    </source>
</evidence>
<keyword evidence="6" id="KW-0418">Kinase</keyword>
<dbReference type="RefSeq" id="WP_054209761.1">
    <property type="nucleotide sequence ID" value="NZ_LGSZ01000045.1"/>
</dbReference>
<dbReference type="Gene3D" id="3.40.50.2300">
    <property type="match status" value="1"/>
</dbReference>
<dbReference type="SUPFAM" id="SSF50341">
    <property type="entry name" value="CheW-like"/>
    <property type="match status" value="2"/>
</dbReference>
<dbReference type="SUPFAM" id="SSF47384">
    <property type="entry name" value="Homodimeric domain of signal transducing histidine kinase"/>
    <property type="match status" value="1"/>
</dbReference>
<evidence type="ECO:0000256" key="2">
    <source>
        <dbReference type="ARBA" id="ARBA00012438"/>
    </source>
</evidence>
<evidence type="ECO:0000256" key="7">
    <source>
        <dbReference type="ARBA" id="ARBA00023012"/>
    </source>
</evidence>
<dbReference type="InterPro" id="IPR036890">
    <property type="entry name" value="HATPase_C_sf"/>
</dbReference>
<dbReference type="AlphaFoldDB" id="A0A0N1F4G9"/>
<dbReference type="CDD" id="cd16916">
    <property type="entry name" value="HATPase_CheA-like"/>
    <property type="match status" value="1"/>
</dbReference>
<dbReference type="PRINTS" id="PR00344">
    <property type="entry name" value="BCTRLSENSOR"/>
</dbReference>
<comment type="catalytic activity">
    <reaction evidence="1">
        <text>ATP + protein L-histidine = ADP + protein N-phospho-L-histidine.</text>
        <dbReference type="EC" id="2.7.13.3"/>
    </reaction>
</comment>
<feature type="compositionally biased region" description="Basic and acidic residues" evidence="11">
    <location>
        <begin position="178"/>
        <end position="188"/>
    </location>
</feature>
<evidence type="ECO:0000259" key="14">
    <source>
        <dbReference type="PROSITE" id="PS50851"/>
    </source>
</evidence>
<keyword evidence="5" id="KW-0808">Transferase</keyword>
<dbReference type="SMART" id="SM00387">
    <property type="entry name" value="HATPase_c"/>
    <property type="match status" value="1"/>
</dbReference>
<feature type="modified residue" description="4-aspartylphosphate" evidence="10">
    <location>
        <position position="806"/>
    </location>
</feature>
<dbReference type="InterPro" id="IPR001789">
    <property type="entry name" value="Sig_transdc_resp-reg_receiver"/>
</dbReference>
<dbReference type="SMART" id="SM00260">
    <property type="entry name" value="CheW"/>
    <property type="match status" value="1"/>
</dbReference>
<dbReference type="InterPro" id="IPR004358">
    <property type="entry name" value="Sig_transdc_His_kin-like_C"/>
</dbReference>
<dbReference type="CDD" id="cd00088">
    <property type="entry name" value="HPT"/>
    <property type="match status" value="1"/>
</dbReference>
<dbReference type="Gene3D" id="1.10.287.560">
    <property type="entry name" value="Histidine kinase CheA-like, homodimeric domain"/>
    <property type="match status" value="1"/>
</dbReference>
<dbReference type="Proteomes" id="UP000037822">
    <property type="component" value="Unassembled WGS sequence"/>
</dbReference>
<feature type="modified residue" description="Phosphohistidine" evidence="9">
    <location>
        <position position="44"/>
    </location>
</feature>
<dbReference type="InterPro" id="IPR002545">
    <property type="entry name" value="CheW-lke_dom"/>
</dbReference>
<dbReference type="SUPFAM" id="SSF55874">
    <property type="entry name" value="ATPase domain of HSP90 chaperone/DNA topoisomerase II/histidine kinase"/>
    <property type="match status" value="1"/>
</dbReference>
<feature type="domain" description="HPt" evidence="15">
    <location>
        <begin position="1"/>
        <end position="104"/>
    </location>
</feature>
<feature type="region of interest" description="Disordered" evidence="11">
    <location>
        <begin position="172"/>
        <end position="206"/>
    </location>
</feature>
<dbReference type="SMART" id="SM00073">
    <property type="entry name" value="HPT"/>
    <property type="match status" value="1"/>
</dbReference>
<evidence type="ECO:0000259" key="12">
    <source>
        <dbReference type="PROSITE" id="PS50109"/>
    </source>
</evidence>
<evidence type="ECO:0000259" key="15">
    <source>
        <dbReference type="PROSITE" id="PS50894"/>
    </source>
</evidence>
<evidence type="ECO:0000256" key="9">
    <source>
        <dbReference type="PROSITE-ProRule" id="PRU00110"/>
    </source>
</evidence>
<dbReference type="InterPro" id="IPR003594">
    <property type="entry name" value="HATPase_dom"/>
</dbReference>
<evidence type="ECO:0000256" key="3">
    <source>
        <dbReference type="ARBA" id="ARBA00021495"/>
    </source>
</evidence>
<keyword evidence="4 10" id="KW-0597">Phosphoprotein</keyword>
<reference evidence="16 17" key="1">
    <citation type="submission" date="2015-07" db="EMBL/GenBank/DDBJ databases">
        <title>Whole genome sequencing of Bosea vaviloviae isolated from cave pool.</title>
        <authorList>
            <person name="Tan N.E.H."/>
            <person name="Lee Y.P."/>
            <person name="Gan H.M."/>
            <person name="Barton H."/>
            <person name="Savka M.A."/>
        </authorList>
    </citation>
    <scope>NUCLEOTIDE SEQUENCE [LARGE SCALE GENOMIC DNA]</scope>
    <source>
        <strain evidence="16 17">SD260</strain>
    </source>
</reference>
<evidence type="ECO:0000256" key="1">
    <source>
        <dbReference type="ARBA" id="ARBA00000085"/>
    </source>
</evidence>
<dbReference type="SUPFAM" id="SSF47226">
    <property type="entry name" value="Histidine-containing phosphotransfer domain, HPT domain"/>
    <property type="match status" value="1"/>
</dbReference>
<dbReference type="InterPro" id="IPR004105">
    <property type="entry name" value="CheA-like_dim"/>
</dbReference>
<dbReference type="PROSITE" id="PS50894">
    <property type="entry name" value="HPT"/>
    <property type="match status" value="1"/>
</dbReference>
<feature type="domain" description="Histidine kinase" evidence="12">
    <location>
        <begin position="215"/>
        <end position="454"/>
    </location>
</feature>
<comment type="caution">
    <text evidence="16">The sequence shown here is derived from an EMBL/GenBank/DDBJ whole genome shotgun (WGS) entry which is preliminary data.</text>
</comment>
<dbReference type="SUPFAM" id="SSF52172">
    <property type="entry name" value="CheY-like"/>
    <property type="match status" value="1"/>
</dbReference>
<dbReference type="Pfam" id="PF02895">
    <property type="entry name" value="H-kinase_dim"/>
    <property type="match status" value="1"/>
</dbReference>
<proteinExistence type="predicted"/>
<dbReference type="PANTHER" id="PTHR43395:SF1">
    <property type="entry name" value="CHEMOTAXIS PROTEIN CHEA"/>
    <property type="match status" value="1"/>
</dbReference>
<evidence type="ECO:0000313" key="17">
    <source>
        <dbReference type="Proteomes" id="UP000037822"/>
    </source>
</evidence>
<organism evidence="16 17">
    <name type="scientific">Bosea vaviloviae</name>
    <dbReference type="NCBI Taxonomy" id="1526658"/>
    <lineage>
        <taxon>Bacteria</taxon>
        <taxon>Pseudomonadati</taxon>
        <taxon>Pseudomonadota</taxon>
        <taxon>Alphaproteobacteria</taxon>
        <taxon>Hyphomicrobiales</taxon>
        <taxon>Boseaceae</taxon>
        <taxon>Bosea</taxon>
    </lineage>
</organism>
<dbReference type="PATRIC" id="fig|1526658.3.peg.1094"/>
<comment type="function">
    <text evidence="8">Involved in the transmission of sensory signals from the chemoreceptors to the flagellar motors. CheA is autophosphorylated; it can transfer its phosphate group to either CheB or CheY.</text>
</comment>
<sequence length="879" mass="94598">MDDLLQEFLTETGENLDTVDRELVRFEQEPNNADILRNIFRLVHTVKGTCGFIGLPRLEALTHAAESLIGQFRDGASVSAIAVTAILETIDRVKDILSELAEKSEEPAGNDENLIRELGILADHAKAELQQKPQRDVDGTDGADPVAAYLARHGGPVPTTSAEDALDLVFRSAPGPQRGRDGRIEHTAASEPGDEPVSREQRQVGPATLRVNVDTIEHLMTMVSELVLTRNQLLEISRKQGDHGLKAPLQRLSLITAELQDGVMKTRMQPIGNAWSKLPRIIRDLGAELGKRIDLVTEGADTELDRQILDMIKDPLMHMVRNCADHAIEAPAERLAAGKPEHGMIRVAAYHEGGSVTIAVTDDGRGLDIERIRRKAIQQGLATEAEIGRMSDAQASRFIFHPGFSTADSITAISGRGVGMDVVKANVDAIGGLIDIVSKRGLGTTITIKIPLTLAIVAALIVVAGEQRFAIPQIVVRELVRVKAGAEHRIEEINGAPILRLRGRLLPIIALAGLMGADDSPHEDGFIVVTQIGERQFGILVDGVFHTEEIVVKPMSSKLRHIPIFSGNTILGDGAVVLIVDPNGVAGLVGAATSGEAFLSEAAAVAATAAEKTTVLVFKSGPDGVRAVPLSLVTRLEEIDAGEFQTGSGRILLHYRNRLVPVVPVGETQIRADGLQPLVIISEGELTVALAVDAIVDIVDEVLDIEMAPGQDRGIIGSAMIRGRATDIIDLAYYLPMQERGWRHAGYERADASAPAQILLVEPSDFLRDMLTPVLKASGHRIAVASSFEPARHRMADGAITTVLIDIDGDIESAFAFAADLRDGPNGGRLRLIGMTTLVTPDLHMRASQARLDEVVAKFDRRALLSELAERRPGLKEAA</sequence>
<feature type="domain" description="CheW-like" evidence="14">
    <location>
        <begin position="456"/>
        <end position="591"/>
    </location>
</feature>
<dbReference type="Pfam" id="PF01584">
    <property type="entry name" value="CheW"/>
    <property type="match status" value="1"/>
</dbReference>
<dbReference type="FunFam" id="3.30.565.10:FF:000016">
    <property type="entry name" value="Chemotaxis protein CheA, putative"/>
    <property type="match status" value="1"/>
</dbReference>
<keyword evidence="7" id="KW-0902">Two-component regulatory system</keyword>
<dbReference type="GO" id="GO:0000155">
    <property type="term" value="F:phosphorelay sensor kinase activity"/>
    <property type="evidence" value="ECO:0007669"/>
    <property type="project" value="InterPro"/>
</dbReference>
<dbReference type="InterPro" id="IPR036061">
    <property type="entry name" value="CheW-like_dom_sf"/>
</dbReference>
<dbReference type="InterPro" id="IPR005467">
    <property type="entry name" value="His_kinase_dom"/>
</dbReference>
<dbReference type="OrthoDB" id="9803176at2"/>